<feature type="region of interest" description="Disordered" evidence="1">
    <location>
        <begin position="45"/>
        <end position="78"/>
    </location>
</feature>
<evidence type="ECO:0000313" key="3">
    <source>
        <dbReference type="Proteomes" id="UP000824469"/>
    </source>
</evidence>
<sequence>MVYRLLRVSVTDKTFPSSYVIRLNLIKAIIARKVREIKQKSGGDEAFFPVEEGKGDEDMDMGKGSEESRKDVDRGMSE</sequence>
<name>A0AA38CWM2_TAXCH</name>
<evidence type="ECO:0000256" key="1">
    <source>
        <dbReference type="SAM" id="MobiDB-lite"/>
    </source>
</evidence>
<dbReference type="Proteomes" id="UP000824469">
    <property type="component" value="Unassembled WGS sequence"/>
</dbReference>
<organism evidence="2 3">
    <name type="scientific">Taxus chinensis</name>
    <name type="common">Chinese yew</name>
    <name type="synonym">Taxus wallichiana var. chinensis</name>
    <dbReference type="NCBI Taxonomy" id="29808"/>
    <lineage>
        <taxon>Eukaryota</taxon>
        <taxon>Viridiplantae</taxon>
        <taxon>Streptophyta</taxon>
        <taxon>Embryophyta</taxon>
        <taxon>Tracheophyta</taxon>
        <taxon>Spermatophyta</taxon>
        <taxon>Pinopsida</taxon>
        <taxon>Pinidae</taxon>
        <taxon>Conifers II</taxon>
        <taxon>Cupressales</taxon>
        <taxon>Taxaceae</taxon>
        <taxon>Taxus</taxon>
    </lineage>
</organism>
<feature type="non-terminal residue" evidence="2">
    <location>
        <position position="78"/>
    </location>
</feature>
<feature type="compositionally biased region" description="Basic and acidic residues" evidence="1">
    <location>
        <begin position="60"/>
        <end position="78"/>
    </location>
</feature>
<evidence type="ECO:0000313" key="2">
    <source>
        <dbReference type="EMBL" id="KAH9304743.1"/>
    </source>
</evidence>
<reference evidence="2 3" key="1">
    <citation type="journal article" date="2021" name="Nat. Plants">
        <title>The Taxus genome provides insights into paclitaxel biosynthesis.</title>
        <authorList>
            <person name="Xiong X."/>
            <person name="Gou J."/>
            <person name="Liao Q."/>
            <person name="Li Y."/>
            <person name="Zhou Q."/>
            <person name="Bi G."/>
            <person name="Li C."/>
            <person name="Du R."/>
            <person name="Wang X."/>
            <person name="Sun T."/>
            <person name="Guo L."/>
            <person name="Liang H."/>
            <person name="Lu P."/>
            <person name="Wu Y."/>
            <person name="Zhang Z."/>
            <person name="Ro D.K."/>
            <person name="Shang Y."/>
            <person name="Huang S."/>
            <person name="Yan J."/>
        </authorList>
    </citation>
    <scope>NUCLEOTIDE SEQUENCE [LARGE SCALE GENOMIC DNA]</scope>
    <source>
        <strain evidence="2">Ta-2019</strain>
    </source>
</reference>
<dbReference type="AlphaFoldDB" id="A0AA38CWM2"/>
<gene>
    <name evidence="2" type="ORF">KI387_009147</name>
</gene>
<accession>A0AA38CWM2</accession>
<dbReference type="EMBL" id="JAHRHJ020000008">
    <property type="protein sequence ID" value="KAH9304743.1"/>
    <property type="molecule type" value="Genomic_DNA"/>
</dbReference>
<keyword evidence="3" id="KW-1185">Reference proteome</keyword>
<protein>
    <submittedName>
        <fullName evidence="2">Uncharacterized protein</fullName>
    </submittedName>
</protein>
<proteinExistence type="predicted"/>
<comment type="caution">
    <text evidence="2">The sequence shown here is derived from an EMBL/GenBank/DDBJ whole genome shotgun (WGS) entry which is preliminary data.</text>
</comment>